<reference evidence="1 2" key="1">
    <citation type="submission" date="2018-06" db="EMBL/GenBank/DDBJ databases">
        <authorList>
            <consortium name="PulseNet: The National Subtyping Network for Foodborne Disease Surveillance"/>
            <person name="Tarr C.L."/>
            <person name="Trees E."/>
            <person name="Katz L.S."/>
            <person name="Carleton-Romer H.A."/>
            <person name="Stroika S."/>
            <person name="Kucerova Z."/>
            <person name="Roache K.F."/>
            <person name="Sabol A.L."/>
            <person name="Besser J."/>
            <person name="Gerner-Smidt P."/>
        </authorList>
    </citation>
    <scope>NUCLEOTIDE SEQUENCE [LARGE SCALE GENOMIC DNA]</scope>
    <source>
        <strain evidence="1 2">PNUSAC003104</strain>
    </source>
</reference>
<organism evidence="1 2">
    <name type="scientific">Campylobacter upsaliensis</name>
    <dbReference type="NCBI Taxonomy" id="28080"/>
    <lineage>
        <taxon>Bacteria</taxon>
        <taxon>Pseudomonadati</taxon>
        <taxon>Campylobacterota</taxon>
        <taxon>Epsilonproteobacteria</taxon>
        <taxon>Campylobacterales</taxon>
        <taxon>Campylobacteraceae</taxon>
        <taxon>Campylobacter</taxon>
    </lineage>
</organism>
<accession>A0A7U8B4M7</accession>
<evidence type="ECO:0000313" key="2">
    <source>
        <dbReference type="Proteomes" id="UP000535305"/>
    </source>
</evidence>
<proteinExistence type="predicted"/>
<protein>
    <submittedName>
        <fullName evidence="1">Uncharacterized protein</fullName>
    </submittedName>
</protein>
<sequence>MAYKRNRSSSKINEEKAIEFIQGASGETNSDVEKKKKSFVLFMDIDLHKRLKSYITSDEAKRVETQNYIANVAIDEWLTKKGF</sequence>
<dbReference type="Proteomes" id="UP000535305">
    <property type="component" value="Unassembled WGS sequence"/>
</dbReference>
<keyword evidence="2" id="KW-1185">Reference proteome</keyword>
<dbReference type="EMBL" id="AABVLA010000016">
    <property type="protein sequence ID" value="EAJ1621994.1"/>
    <property type="molecule type" value="Genomic_DNA"/>
</dbReference>
<gene>
    <name evidence="1" type="ORF">CT510_04890</name>
</gene>
<dbReference type="AlphaFoldDB" id="A0A7U8B4M7"/>
<evidence type="ECO:0000313" key="1">
    <source>
        <dbReference type="EMBL" id="EAJ1621994.1"/>
    </source>
</evidence>
<name>A0A7U8B4M7_CAMUP</name>
<comment type="caution">
    <text evidence="1">The sequence shown here is derived from an EMBL/GenBank/DDBJ whole genome shotgun (WGS) entry which is preliminary data.</text>
</comment>